<feature type="region of interest" description="Disordered" evidence="1">
    <location>
        <begin position="1"/>
        <end position="29"/>
    </location>
</feature>
<proteinExistence type="predicted"/>
<feature type="region of interest" description="Disordered" evidence="1">
    <location>
        <begin position="90"/>
        <end position="112"/>
    </location>
</feature>
<keyword evidence="3" id="KW-1185">Reference proteome</keyword>
<organism evidence="2 3">
    <name type="scientific">Aspergillus keveii</name>
    <dbReference type="NCBI Taxonomy" id="714993"/>
    <lineage>
        <taxon>Eukaryota</taxon>
        <taxon>Fungi</taxon>
        <taxon>Dikarya</taxon>
        <taxon>Ascomycota</taxon>
        <taxon>Pezizomycotina</taxon>
        <taxon>Eurotiomycetes</taxon>
        <taxon>Eurotiomycetidae</taxon>
        <taxon>Eurotiales</taxon>
        <taxon>Aspergillaceae</taxon>
        <taxon>Aspergillus</taxon>
        <taxon>Aspergillus subgen. Nidulantes</taxon>
    </lineage>
</organism>
<reference evidence="2 3" key="1">
    <citation type="submission" date="2024-07" db="EMBL/GenBank/DDBJ databases">
        <title>Section-level genome sequencing and comparative genomics of Aspergillus sections Usti and Cavernicolus.</title>
        <authorList>
            <consortium name="Lawrence Berkeley National Laboratory"/>
            <person name="Nybo J.L."/>
            <person name="Vesth T.C."/>
            <person name="Theobald S."/>
            <person name="Frisvad J.C."/>
            <person name="Larsen T.O."/>
            <person name="Kjaerboelling I."/>
            <person name="Rothschild-Mancinelli K."/>
            <person name="Lyhne E.K."/>
            <person name="Kogle M.E."/>
            <person name="Barry K."/>
            <person name="Clum A."/>
            <person name="Na H."/>
            <person name="Ledsgaard L."/>
            <person name="Lin J."/>
            <person name="Lipzen A."/>
            <person name="Kuo A."/>
            <person name="Riley R."/>
            <person name="Mondo S."/>
            <person name="Labutti K."/>
            <person name="Haridas S."/>
            <person name="Pangalinan J."/>
            <person name="Salamov A.A."/>
            <person name="Simmons B.A."/>
            <person name="Magnuson J.K."/>
            <person name="Chen J."/>
            <person name="Drula E."/>
            <person name="Henrissat B."/>
            <person name="Wiebenga A."/>
            <person name="Lubbers R.J."/>
            <person name="Gomes A.C."/>
            <person name="Makela M.R."/>
            <person name="Stajich J."/>
            <person name="Grigoriev I.V."/>
            <person name="Mortensen U.H."/>
            <person name="De Vries R.P."/>
            <person name="Baker S.E."/>
            <person name="Andersen M.R."/>
        </authorList>
    </citation>
    <scope>NUCLEOTIDE SEQUENCE [LARGE SCALE GENOMIC DNA]</scope>
    <source>
        <strain evidence="2 3">CBS 209.92</strain>
    </source>
</reference>
<feature type="compositionally biased region" description="Polar residues" evidence="1">
    <location>
        <begin position="90"/>
        <end position="102"/>
    </location>
</feature>
<sequence length="265" mass="29536">MRFQSTDRSLPDPNDSNAPSTGLTKFSGINGSGNADASLVWSEIIGGKARFQPCQTVQGDQASARHSLRLTIFGLNLHKYCASHARLTRNSKNGNLRPSGNHSARRFNRSPRLGSEIPALNGSYRLLEARGQKLVSSDAVLRRSTPAMQRAPNGTETRGAEFWPLIVRDIFTKKQPVSKNGYFRNRRLMSKRCSRIINVRLFPSRTWAPSFKHRLHLKRLATSLSVLSGPCPESRTQHCMPIGGAHFAFLKADRLSPRTFFAQPP</sequence>
<name>A0ABR4G0P3_9EURO</name>
<evidence type="ECO:0000313" key="3">
    <source>
        <dbReference type="Proteomes" id="UP001610563"/>
    </source>
</evidence>
<dbReference type="Proteomes" id="UP001610563">
    <property type="component" value="Unassembled WGS sequence"/>
</dbReference>
<gene>
    <name evidence="2" type="ORF">BJX66DRAFT_239621</name>
</gene>
<evidence type="ECO:0000313" key="2">
    <source>
        <dbReference type="EMBL" id="KAL2789082.1"/>
    </source>
</evidence>
<protein>
    <submittedName>
        <fullName evidence="2">Uncharacterized protein</fullName>
    </submittedName>
</protein>
<accession>A0ABR4G0P3</accession>
<comment type="caution">
    <text evidence="2">The sequence shown here is derived from an EMBL/GenBank/DDBJ whole genome shotgun (WGS) entry which is preliminary data.</text>
</comment>
<dbReference type="EMBL" id="JBFTWV010000069">
    <property type="protein sequence ID" value="KAL2789082.1"/>
    <property type="molecule type" value="Genomic_DNA"/>
</dbReference>
<evidence type="ECO:0000256" key="1">
    <source>
        <dbReference type="SAM" id="MobiDB-lite"/>
    </source>
</evidence>